<name>A0A0F9MLI4_9ZZZZ</name>
<evidence type="ECO:0008006" key="2">
    <source>
        <dbReference type="Google" id="ProtNLM"/>
    </source>
</evidence>
<organism evidence="1">
    <name type="scientific">marine sediment metagenome</name>
    <dbReference type="NCBI Taxonomy" id="412755"/>
    <lineage>
        <taxon>unclassified sequences</taxon>
        <taxon>metagenomes</taxon>
        <taxon>ecological metagenomes</taxon>
    </lineage>
</organism>
<protein>
    <recommendedName>
        <fullName evidence="2">Roadblock/LAMTOR2 domain-containing protein</fullName>
    </recommendedName>
</protein>
<comment type="caution">
    <text evidence="1">The sequence shown here is derived from an EMBL/GenBank/DDBJ whole genome shotgun (WGS) entry which is preliminary data.</text>
</comment>
<dbReference type="Gene3D" id="3.30.450.30">
    <property type="entry name" value="Dynein light chain 2a, cytoplasmic"/>
    <property type="match status" value="1"/>
</dbReference>
<dbReference type="SUPFAM" id="SSF55770">
    <property type="entry name" value="Profilin (actin-binding protein)"/>
    <property type="match status" value="1"/>
</dbReference>
<dbReference type="InterPro" id="IPR036140">
    <property type="entry name" value="PFN_sf"/>
</dbReference>
<gene>
    <name evidence="1" type="ORF">LCGC14_1140430</name>
</gene>
<proteinExistence type="predicted"/>
<evidence type="ECO:0000313" key="1">
    <source>
        <dbReference type="EMBL" id="KKN00182.1"/>
    </source>
</evidence>
<sequence>MEEQKFHSLVKALNEHEGIEEVFLLNKDGSIIYKSGEFSLTDDEAKSILSAWKEKEPSLSFQNFRFAILKNDDLQLAAKNIGKGKGNIVGSITREGDYLIAHTRDEALILLEWSIFINKVAWS</sequence>
<reference evidence="1" key="1">
    <citation type="journal article" date="2015" name="Nature">
        <title>Complex archaea that bridge the gap between prokaryotes and eukaryotes.</title>
        <authorList>
            <person name="Spang A."/>
            <person name="Saw J.H."/>
            <person name="Jorgensen S.L."/>
            <person name="Zaremba-Niedzwiedzka K."/>
            <person name="Martijn J."/>
            <person name="Lind A.E."/>
            <person name="van Eijk R."/>
            <person name="Schleper C."/>
            <person name="Guy L."/>
            <person name="Ettema T.J."/>
        </authorList>
    </citation>
    <scope>NUCLEOTIDE SEQUENCE</scope>
</reference>
<dbReference type="EMBL" id="LAZR01005406">
    <property type="protein sequence ID" value="KKN00182.1"/>
    <property type="molecule type" value="Genomic_DNA"/>
</dbReference>
<accession>A0A0F9MLI4</accession>
<dbReference type="SMR" id="A0A0F9MLI4"/>
<dbReference type="AlphaFoldDB" id="A0A0F9MLI4"/>